<keyword evidence="3 6" id="KW-0812">Transmembrane</keyword>
<evidence type="ECO:0000256" key="5">
    <source>
        <dbReference type="ARBA" id="ARBA00023136"/>
    </source>
</evidence>
<evidence type="ECO:0000256" key="6">
    <source>
        <dbReference type="SAM" id="Phobius"/>
    </source>
</evidence>
<evidence type="ECO:0000256" key="2">
    <source>
        <dbReference type="ARBA" id="ARBA00022475"/>
    </source>
</evidence>
<name>A0A1I1FI71_9BACT</name>
<keyword evidence="4 6" id="KW-1133">Transmembrane helix</keyword>
<dbReference type="NCBIfam" id="TIGR00765">
    <property type="entry name" value="yihY_not_rbn"/>
    <property type="match status" value="1"/>
</dbReference>
<dbReference type="OrthoDB" id="9797028at2"/>
<feature type="transmembrane region" description="Helical" evidence="6">
    <location>
        <begin position="183"/>
        <end position="208"/>
    </location>
</feature>
<dbReference type="Pfam" id="PF03631">
    <property type="entry name" value="Virul_fac_BrkB"/>
    <property type="match status" value="1"/>
</dbReference>
<dbReference type="PANTHER" id="PTHR30213:SF1">
    <property type="entry name" value="INNER MEMBRANE PROTEIN YHJD"/>
    <property type="match status" value="1"/>
</dbReference>
<feature type="transmembrane region" description="Helical" evidence="6">
    <location>
        <begin position="251"/>
        <end position="276"/>
    </location>
</feature>
<dbReference type="PIRSF" id="PIRSF035875">
    <property type="entry name" value="RNase_BN"/>
    <property type="match status" value="1"/>
</dbReference>
<feature type="transmembrane region" description="Helical" evidence="6">
    <location>
        <begin position="220"/>
        <end position="239"/>
    </location>
</feature>
<evidence type="ECO:0000256" key="4">
    <source>
        <dbReference type="ARBA" id="ARBA00022989"/>
    </source>
</evidence>
<dbReference type="AlphaFoldDB" id="A0A1I1FI71"/>
<dbReference type="RefSeq" id="WP_091508456.1">
    <property type="nucleotide sequence ID" value="NZ_FOLE01000002.1"/>
</dbReference>
<evidence type="ECO:0000313" key="7">
    <source>
        <dbReference type="EMBL" id="SFB98981.1"/>
    </source>
</evidence>
<dbReference type="InterPro" id="IPR017039">
    <property type="entry name" value="Virul_fac_BrkB"/>
</dbReference>
<keyword evidence="8" id="KW-1185">Reference proteome</keyword>
<dbReference type="STRING" id="927664.SAMN05421780_102199"/>
<keyword evidence="2" id="KW-1003">Cell membrane</keyword>
<protein>
    <submittedName>
        <fullName evidence="7">Membrane protein</fullName>
    </submittedName>
</protein>
<organism evidence="7 8">
    <name type="scientific">Flexibacter flexilis DSM 6793</name>
    <dbReference type="NCBI Taxonomy" id="927664"/>
    <lineage>
        <taxon>Bacteria</taxon>
        <taxon>Pseudomonadati</taxon>
        <taxon>Bacteroidota</taxon>
        <taxon>Cytophagia</taxon>
        <taxon>Cytophagales</taxon>
        <taxon>Flexibacteraceae</taxon>
        <taxon>Flexibacter</taxon>
    </lineage>
</organism>
<sequence>MTQPFSIQKWLSNTWSFTLQLKDAWDEDNCFRLAAALSYYTIFSLAPMIIIVISTAGYFFGKEAVAGQIFTQAKDIIGEEGALGLQNMVQNAYLQHDSFITKVIGGGTLIFSATATFTVLQDSLNTIWDVKAKPSKGWLKFLINRVLSFALVMAIGFLLLVSLVIHTILIALQSFIEQILDSFSVYLISTAQFAVSFGIITLMFAMMFKFLPDVRLRWRNVWRASILTAALFSVGRYLISLYLGNTNLASTYGAAASVVIIIMWVNYSALIFFLGAEYIHVYMLRRGENIWPSKQAVRIIRTEEPHQPH</sequence>
<dbReference type="PANTHER" id="PTHR30213">
    <property type="entry name" value="INNER MEMBRANE PROTEIN YHJD"/>
    <property type="match status" value="1"/>
</dbReference>
<dbReference type="Proteomes" id="UP000199514">
    <property type="component" value="Unassembled WGS sequence"/>
</dbReference>
<dbReference type="EMBL" id="FOLE01000002">
    <property type="protein sequence ID" value="SFB98981.1"/>
    <property type="molecule type" value="Genomic_DNA"/>
</dbReference>
<accession>A0A1I1FI71</accession>
<comment type="subcellular location">
    <subcellularLocation>
        <location evidence="1">Cell membrane</location>
        <topology evidence="1">Multi-pass membrane protein</topology>
    </subcellularLocation>
</comment>
<feature type="transmembrane region" description="Helical" evidence="6">
    <location>
        <begin position="37"/>
        <end position="60"/>
    </location>
</feature>
<evidence type="ECO:0000256" key="1">
    <source>
        <dbReference type="ARBA" id="ARBA00004651"/>
    </source>
</evidence>
<keyword evidence="5 6" id="KW-0472">Membrane</keyword>
<feature type="transmembrane region" description="Helical" evidence="6">
    <location>
        <begin position="146"/>
        <end position="171"/>
    </location>
</feature>
<dbReference type="GO" id="GO:0005886">
    <property type="term" value="C:plasma membrane"/>
    <property type="evidence" value="ECO:0007669"/>
    <property type="project" value="UniProtKB-SubCell"/>
</dbReference>
<reference evidence="7 8" key="1">
    <citation type="submission" date="2016-10" db="EMBL/GenBank/DDBJ databases">
        <authorList>
            <person name="de Groot N.N."/>
        </authorList>
    </citation>
    <scope>NUCLEOTIDE SEQUENCE [LARGE SCALE GENOMIC DNA]</scope>
    <source>
        <strain evidence="7 8">DSM 6793</strain>
    </source>
</reference>
<evidence type="ECO:0000256" key="3">
    <source>
        <dbReference type="ARBA" id="ARBA00022692"/>
    </source>
</evidence>
<gene>
    <name evidence="7" type="ORF">SAMN05421780_102199</name>
</gene>
<evidence type="ECO:0000313" key="8">
    <source>
        <dbReference type="Proteomes" id="UP000199514"/>
    </source>
</evidence>
<proteinExistence type="predicted"/>